<dbReference type="InterPro" id="IPR029058">
    <property type="entry name" value="AB_hydrolase_fold"/>
</dbReference>
<evidence type="ECO:0000256" key="1">
    <source>
        <dbReference type="SAM" id="SignalP"/>
    </source>
</evidence>
<name>A0A5K7XDU3_9BACT</name>
<feature type="signal peptide" evidence="1">
    <location>
        <begin position="1"/>
        <end position="31"/>
    </location>
</feature>
<keyword evidence="3" id="KW-1185">Reference proteome</keyword>
<dbReference type="Proteomes" id="UP000326837">
    <property type="component" value="Chromosome"/>
</dbReference>
<accession>A0A5K7XDU3</accession>
<dbReference type="KEGG" id="lpav:PLANPX_2633"/>
<evidence type="ECO:0000313" key="2">
    <source>
        <dbReference type="EMBL" id="BBO33021.1"/>
    </source>
</evidence>
<reference evidence="3" key="1">
    <citation type="submission" date="2019-10" db="EMBL/GenBank/DDBJ databases">
        <title>Lacipirellula parvula gen. nov., sp. nov., representing a lineage of planctomycetes widespread in freshwater anoxic habitats, and description of the family Lacipirellulaceae.</title>
        <authorList>
            <person name="Dedysh S.N."/>
            <person name="Kulichevskaya I.S."/>
            <person name="Beletsky A.V."/>
            <person name="Rakitin A.L."/>
            <person name="Mardanov A.V."/>
            <person name="Ivanova A.A."/>
            <person name="Saltykova V.X."/>
            <person name="Rijpstra W.I.C."/>
            <person name="Sinninghe Damste J.S."/>
            <person name="Ravin N.V."/>
        </authorList>
    </citation>
    <scope>NUCLEOTIDE SEQUENCE [LARGE SCALE GENOMIC DNA]</scope>
    <source>
        <strain evidence="3">PX69</strain>
    </source>
</reference>
<dbReference type="EMBL" id="AP021861">
    <property type="protein sequence ID" value="BBO33021.1"/>
    <property type="molecule type" value="Genomic_DNA"/>
</dbReference>
<feature type="chain" id="PRO_5025059734" description="Phospholipase/carboxylesterase/thioesterase domain-containing protein" evidence="1">
    <location>
        <begin position="32"/>
        <end position="529"/>
    </location>
</feature>
<keyword evidence="1" id="KW-0732">Signal</keyword>
<dbReference type="Gene3D" id="3.40.50.1820">
    <property type="entry name" value="alpha/beta hydrolase"/>
    <property type="match status" value="1"/>
</dbReference>
<evidence type="ECO:0008006" key="4">
    <source>
        <dbReference type="Google" id="ProtNLM"/>
    </source>
</evidence>
<dbReference type="RefSeq" id="WP_152098888.1">
    <property type="nucleotide sequence ID" value="NZ_AP021861.1"/>
</dbReference>
<protein>
    <recommendedName>
        <fullName evidence="4">Phospholipase/carboxylesterase/thioesterase domain-containing protein</fullName>
    </recommendedName>
</protein>
<evidence type="ECO:0000313" key="3">
    <source>
        <dbReference type="Proteomes" id="UP000326837"/>
    </source>
</evidence>
<dbReference type="AlphaFoldDB" id="A0A5K7XDU3"/>
<proteinExistence type="predicted"/>
<sequence length="529" mass="58293">MAGRTIRSRLLWAACSLLALCCGIAVGTVQAQEFEYARKLSVQEPTALDWVYPLAMKSPATTPKQIAEESLRGGDFTYEFCGPRDGGDRAWPLVIFVSPENRPVGWPFWEATCRDRGVLFAGIRDAGNGVVKARRVRAVVEVLGDLRQRYRIDPDRTYLAGFSGGGYIASEVAMALPEYFGGVVSYGHSTGPPPSPWGRQRASERLSVAIVCGERESAAVWAKELHAPQLQCLGFRTDLQLIDGMGHTMPGPAATEEAFAWLEQGLAERRGARRNGAVDLDGAMGREEMAAAWLNAAKAWLEQPETIGKGLMQLQGVDSRWHDLPAAAEAKKLLEEYERRAERPWIEEQRRAKLAIDQIDAEGYARLAAYPASALAVDRGSVLRFALSAWRQLEKQAKTAEDRAAAAAQIAELERLTTEAPKQDLESKPMPLAKVRFRMVADVTLAEGIDYYGKVLAQLGYRLEVDESAKSTIAAGRERIIKLNLPAASFSDVDRQFLRRNGLKSVRKGREVRLLPSEAKAVKVVEVVE</sequence>
<dbReference type="SUPFAM" id="SSF53474">
    <property type="entry name" value="alpha/beta-Hydrolases"/>
    <property type="match status" value="1"/>
</dbReference>
<gene>
    <name evidence="2" type="ORF">PLANPX_2633</name>
</gene>
<organism evidence="2 3">
    <name type="scientific">Lacipirellula parvula</name>
    <dbReference type="NCBI Taxonomy" id="2650471"/>
    <lineage>
        <taxon>Bacteria</taxon>
        <taxon>Pseudomonadati</taxon>
        <taxon>Planctomycetota</taxon>
        <taxon>Planctomycetia</taxon>
        <taxon>Pirellulales</taxon>
        <taxon>Lacipirellulaceae</taxon>
        <taxon>Lacipirellula</taxon>
    </lineage>
</organism>